<feature type="domain" description="DUF1659" evidence="1">
    <location>
        <begin position="2"/>
        <end position="73"/>
    </location>
</feature>
<dbReference type="EMBL" id="JAEKJY010000001">
    <property type="protein sequence ID" value="MBN8234238.1"/>
    <property type="molecule type" value="Genomic_DNA"/>
</dbReference>
<evidence type="ECO:0000313" key="3">
    <source>
        <dbReference type="Proteomes" id="UP000663970"/>
    </source>
</evidence>
<dbReference type="Pfam" id="PF07872">
    <property type="entry name" value="DUF1659"/>
    <property type="match status" value="1"/>
</dbReference>
<evidence type="ECO:0000313" key="2">
    <source>
        <dbReference type="EMBL" id="MBN8234238.1"/>
    </source>
</evidence>
<dbReference type="InterPro" id="IPR012454">
    <property type="entry name" value="DUF1659"/>
</dbReference>
<sequence>MAVTNTRMDSRLQLVLAVGQDEDGNMVYKTKSFNNMKVEATDEQLYQTAAALAPLQQHIMEEVARDNRSILTEE</sequence>
<protein>
    <submittedName>
        <fullName evidence="2">DUF1659 domain-containing protein</fullName>
    </submittedName>
</protein>
<comment type="caution">
    <text evidence="2">The sequence shown here is derived from an EMBL/GenBank/DDBJ whole genome shotgun (WGS) entry which is preliminary data.</text>
</comment>
<proteinExistence type="predicted"/>
<dbReference type="Proteomes" id="UP000663970">
    <property type="component" value="Unassembled WGS sequence"/>
</dbReference>
<gene>
    <name evidence="2" type="ORF">JF544_03220</name>
</gene>
<reference evidence="2 3" key="1">
    <citation type="submission" date="2020-12" db="EMBL/GenBank/DDBJ databases">
        <title>Oil enriched cultivation method for isolating marine PHA-producing bacteria.</title>
        <authorList>
            <person name="Zheng W."/>
            <person name="Yu S."/>
            <person name="Huang Y."/>
        </authorList>
    </citation>
    <scope>NUCLEOTIDE SEQUENCE [LARGE SCALE GENOMIC DNA]</scope>
    <source>
        <strain evidence="2 3">SY-2-6</strain>
    </source>
</reference>
<organism evidence="2 3">
    <name type="scientific">Halobacillus kuroshimensis</name>
    <dbReference type="NCBI Taxonomy" id="302481"/>
    <lineage>
        <taxon>Bacteria</taxon>
        <taxon>Bacillati</taxon>
        <taxon>Bacillota</taxon>
        <taxon>Bacilli</taxon>
        <taxon>Bacillales</taxon>
        <taxon>Bacillaceae</taxon>
        <taxon>Halobacillus</taxon>
    </lineage>
</organism>
<accession>A0ABS3DSC6</accession>
<name>A0ABS3DSC6_9BACI</name>
<dbReference type="RefSeq" id="WP_206932413.1">
    <property type="nucleotide sequence ID" value="NZ_JAEKJY010000001.1"/>
</dbReference>
<evidence type="ECO:0000259" key="1">
    <source>
        <dbReference type="Pfam" id="PF07872"/>
    </source>
</evidence>
<keyword evidence="3" id="KW-1185">Reference proteome</keyword>